<gene>
    <name evidence="2" type="ORF">GCK72_017499</name>
</gene>
<evidence type="ECO:0000256" key="1">
    <source>
        <dbReference type="SAM" id="MobiDB-lite"/>
    </source>
</evidence>
<dbReference type="KEGG" id="crq:GCK72_017499"/>
<feature type="region of interest" description="Disordered" evidence="1">
    <location>
        <begin position="83"/>
        <end position="116"/>
    </location>
</feature>
<organism evidence="2 3">
    <name type="scientific">Caenorhabditis remanei</name>
    <name type="common">Caenorhabditis vulgaris</name>
    <dbReference type="NCBI Taxonomy" id="31234"/>
    <lineage>
        <taxon>Eukaryota</taxon>
        <taxon>Metazoa</taxon>
        <taxon>Ecdysozoa</taxon>
        <taxon>Nematoda</taxon>
        <taxon>Chromadorea</taxon>
        <taxon>Rhabditida</taxon>
        <taxon>Rhabditina</taxon>
        <taxon>Rhabditomorpha</taxon>
        <taxon>Rhabditoidea</taxon>
        <taxon>Rhabditidae</taxon>
        <taxon>Peloderinae</taxon>
        <taxon>Caenorhabditis</taxon>
    </lineage>
</organism>
<sequence length="536" mass="61200">MDNLTTLLSSSMTTNSLAATTEKRIFTIVSERMEMSDSPLKRLTLFSIIRIFQSVSPNNTIFAVPSLSEDTMSSLSGRIRLIDSSEDNNGSEDQFELDEASEQNDRSKIEERPSERNKLYKHTQSVMTATKLKEMEIRGTLVRPLNAKKLMVLKEVKVQEMFSLNTASLLSMILSKSDGELRRGILVEGNHRVATIMKNDYDLTGSFDFRIPMSLYEIEDRVFDEAWTHCQELKVSDNSPDRSRVSLEKIPTTILNIAMMEHWSGERRRNEKISREDTVVFMLRYLQKTVSDKEIKTMRDHPHQRSKFWKSLEKQGLIMASGNFYLSMQPLYFLLMMPATQKVCLEKFAKGKFLKTNRLYVTACNASLIDDHAVANAISEYPPITAETLHERLLKLTKKAIGRKDSGFIVHESIEQIDNGARCFFYERVPMEKVQLMISKSLQVLIVEPIPDSLQLYCRWNDKQIGVGITHKSAYGGKRGMLSNMMMMGPGFLGVDGEKPNASTKFEDVFRTHFSGEKEFSVHVVTGFFELDSCSN</sequence>
<dbReference type="CTD" id="9819321"/>
<proteinExistence type="predicted"/>
<feature type="compositionally biased region" description="Basic and acidic residues" evidence="1">
    <location>
        <begin position="103"/>
        <end position="116"/>
    </location>
</feature>
<dbReference type="EMBL" id="WUAV01000005">
    <property type="protein sequence ID" value="KAF1750948.1"/>
    <property type="molecule type" value="Genomic_DNA"/>
</dbReference>
<feature type="compositionally biased region" description="Acidic residues" evidence="1">
    <location>
        <begin position="84"/>
        <end position="102"/>
    </location>
</feature>
<evidence type="ECO:0000313" key="3">
    <source>
        <dbReference type="Proteomes" id="UP000483820"/>
    </source>
</evidence>
<dbReference type="AlphaFoldDB" id="A0A6A5G7A8"/>
<protein>
    <submittedName>
        <fullName evidence="2">Uncharacterized protein</fullName>
    </submittedName>
</protein>
<name>A0A6A5G7A8_CAERE</name>
<evidence type="ECO:0000313" key="2">
    <source>
        <dbReference type="EMBL" id="KAF1750948.1"/>
    </source>
</evidence>
<reference evidence="2 3" key="1">
    <citation type="submission" date="2019-12" db="EMBL/GenBank/DDBJ databases">
        <title>Chromosome-level assembly of the Caenorhabditis remanei genome.</title>
        <authorList>
            <person name="Teterina A.A."/>
            <person name="Willis J.H."/>
            <person name="Phillips P.C."/>
        </authorList>
    </citation>
    <scope>NUCLEOTIDE SEQUENCE [LARGE SCALE GENOMIC DNA]</scope>
    <source>
        <strain evidence="2 3">PX506</strain>
        <tissue evidence="2">Whole organism</tissue>
    </source>
</reference>
<accession>A0A6A5G7A8</accession>
<dbReference type="RefSeq" id="XP_053581032.1">
    <property type="nucleotide sequence ID" value="XM_053732119.1"/>
</dbReference>
<comment type="caution">
    <text evidence="2">The sequence shown here is derived from an EMBL/GenBank/DDBJ whole genome shotgun (WGS) entry which is preliminary data.</text>
</comment>
<dbReference type="GeneID" id="9819321"/>
<dbReference type="Proteomes" id="UP000483820">
    <property type="component" value="Chromosome V"/>
</dbReference>